<accession>A0A6A6BEY8</accession>
<evidence type="ECO:0000313" key="3">
    <source>
        <dbReference type="EMBL" id="KAF2142732.1"/>
    </source>
</evidence>
<feature type="region of interest" description="Disordered" evidence="1">
    <location>
        <begin position="201"/>
        <end position="261"/>
    </location>
</feature>
<feature type="region of interest" description="Disordered" evidence="1">
    <location>
        <begin position="278"/>
        <end position="378"/>
    </location>
</feature>
<feature type="region of interest" description="Disordered" evidence="1">
    <location>
        <begin position="645"/>
        <end position="668"/>
    </location>
</feature>
<dbReference type="GeneID" id="54300587"/>
<feature type="compositionally biased region" description="Acidic residues" evidence="1">
    <location>
        <begin position="342"/>
        <end position="359"/>
    </location>
</feature>
<feature type="compositionally biased region" description="Low complexity" evidence="1">
    <location>
        <begin position="397"/>
        <end position="409"/>
    </location>
</feature>
<keyword evidence="2" id="KW-0732">Signal</keyword>
<evidence type="ECO:0000313" key="4">
    <source>
        <dbReference type="Proteomes" id="UP000799438"/>
    </source>
</evidence>
<feature type="compositionally biased region" description="Acidic residues" evidence="1">
    <location>
        <begin position="417"/>
        <end position="428"/>
    </location>
</feature>
<feature type="chain" id="PRO_5025687658" description="Homeobox domain-containing protein" evidence="2">
    <location>
        <begin position="23"/>
        <end position="668"/>
    </location>
</feature>
<evidence type="ECO:0008006" key="5">
    <source>
        <dbReference type="Google" id="ProtNLM"/>
    </source>
</evidence>
<keyword evidence="4" id="KW-1185">Reference proteome</keyword>
<name>A0A6A6BEY8_9PEZI</name>
<feature type="compositionally biased region" description="Low complexity" evidence="1">
    <location>
        <begin position="653"/>
        <end position="668"/>
    </location>
</feature>
<sequence>MALWRFSLLSLSAFWMMSPTYIEVHMHYHHNNNYHRRKVTSHTTFTSNVSSFSSPRDSRRNKGVLRALCHSGASAKGGQKTRPCEGAKVLEASYTSSEYGTEVAASNALNLTHQPSTALYLTPFSRLTNFTFYPVRYVTNKFSQPYKWTAARECTLLVHLIGLGDPISAAEFDKLALLLDITSDVVRARVDFFRGQQTVKIRDASPSPSPAAAGPSNADSVAGSPAPADGSSNQGEGEVEDTPEGSVAPEEGVSESRARTSTVRLAGSVAVTVDDSLVESDAPAVPERREWSSSPEVGSDVVESIETDDPPIVSLRSPSSSPLSSLSSTPTSTTRSPPVAEVAEDDPDDDANDDADVDTDSATSQATPSPTRHVHWTKQFPVRRYKLRPWEEGMLYDNSDSDSNSSSSSLGKRSRADDDEKDDEDEEGEWNRHARRKRCRSRTATPMPSTAGHAWRTKPTARMSPSRITTFMKRTTYPWPAQAAGEYMVQKDWLEDNSEVKYWLRHPTTSPSSSSTSASTSSLSSPPSSSGSSSPSSSSGSSSSGSSSSGSSSSGSSSSGSSSSGFSSPGSSSPSPSPPQSPSAAVTALDRENTPFDLGFMFHNEADPLGRFATPDFLSPGSPATTSAPASEIAVDPALLTMFASPDPPLAATTGVSSSTSSTPPDRV</sequence>
<feature type="compositionally biased region" description="Low complexity" evidence="1">
    <location>
        <begin position="314"/>
        <end position="341"/>
    </location>
</feature>
<evidence type="ECO:0000256" key="1">
    <source>
        <dbReference type="SAM" id="MobiDB-lite"/>
    </source>
</evidence>
<feature type="compositionally biased region" description="Low complexity" evidence="1">
    <location>
        <begin position="507"/>
        <end position="574"/>
    </location>
</feature>
<feature type="signal peptide" evidence="2">
    <location>
        <begin position="1"/>
        <end position="22"/>
    </location>
</feature>
<dbReference type="EMBL" id="ML995483">
    <property type="protein sequence ID" value="KAF2142732.1"/>
    <property type="molecule type" value="Genomic_DNA"/>
</dbReference>
<gene>
    <name evidence="3" type="ORF">K452DRAFT_307665</name>
</gene>
<feature type="region of interest" description="Disordered" evidence="1">
    <location>
        <begin position="394"/>
        <end position="469"/>
    </location>
</feature>
<dbReference type="AlphaFoldDB" id="A0A6A6BEY8"/>
<dbReference type="RefSeq" id="XP_033398444.1">
    <property type="nucleotide sequence ID" value="XM_033543090.1"/>
</dbReference>
<dbReference type="Proteomes" id="UP000799438">
    <property type="component" value="Unassembled WGS sequence"/>
</dbReference>
<proteinExistence type="predicted"/>
<protein>
    <recommendedName>
        <fullName evidence="5">Homeobox domain-containing protein</fullName>
    </recommendedName>
</protein>
<reference evidence="3" key="1">
    <citation type="journal article" date="2020" name="Stud. Mycol.">
        <title>101 Dothideomycetes genomes: a test case for predicting lifestyles and emergence of pathogens.</title>
        <authorList>
            <person name="Haridas S."/>
            <person name="Albert R."/>
            <person name="Binder M."/>
            <person name="Bloem J."/>
            <person name="Labutti K."/>
            <person name="Salamov A."/>
            <person name="Andreopoulos B."/>
            <person name="Baker S."/>
            <person name="Barry K."/>
            <person name="Bills G."/>
            <person name="Bluhm B."/>
            <person name="Cannon C."/>
            <person name="Castanera R."/>
            <person name="Culley D."/>
            <person name="Daum C."/>
            <person name="Ezra D."/>
            <person name="Gonzalez J."/>
            <person name="Henrissat B."/>
            <person name="Kuo A."/>
            <person name="Liang C."/>
            <person name="Lipzen A."/>
            <person name="Lutzoni F."/>
            <person name="Magnuson J."/>
            <person name="Mondo S."/>
            <person name="Nolan M."/>
            <person name="Ohm R."/>
            <person name="Pangilinan J."/>
            <person name="Park H.-J."/>
            <person name="Ramirez L."/>
            <person name="Alfaro M."/>
            <person name="Sun H."/>
            <person name="Tritt A."/>
            <person name="Yoshinaga Y."/>
            <person name="Zwiers L.-H."/>
            <person name="Turgeon B."/>
            <person name="Goodwin S."/>
            <person name="Spatafora J."/>
            <person name="Crous P."/>
            <person name="Grigoriev I."/>
        </authorList>
    </citation>
    <scope>NUCLEOTIDE SEQUENCE</scope>
    <source>
        <strain evidence="3">CBS 121167</strain>
    </source>
</reference>
<evidence type="ECO:0000256" key="2">
    <source>
        <dbReference type="SAM" id="SignalP"/>
    </source>
</evidence>
<feature type="compositionally biased region" description="Low complexity" evidence="1">
    <location>
        <begin position="204"/>
        <end position="216"/>
    </location>
</feature>
<feature type="region of interest" description="Disordered" evidence="1">
    <location>
        <begin position="505"/>
        <end position="592"/>
    </location>
</feature>
<organism evidence="3 4">
    <name type="scientific">Aplosporella prunicola CBS 121167</name>
    <dbReference type="NCBI Taxonomy" id="1176127"/>
    <lineage>
        <taxon>Eukaryota</taxon>
        <taxon>Fungi</taxon>
        <taxon>Dikarya</taxon>
        <taxon>Ascomycota</taxon>
        <taxon>Pezizomycotina</taxon>
        <taxon>Dothideomycetes</taxon>
        <taxon>Dothideomycetes incertae sedis</taxon>
        <taxon>Botryosphaeriales</taxon>
        <taxon>Aplosporellaceae</taxon>
        <taxon>Aplosporella</taxon>
    </lineage>
</organism>